<sequence>MLYVVTKATRDKEGAGGDAIMEALDAHATETDADEPHEASLMHWHQRIGHLAFDTIERVALDPALGIRLINTKRMACVACLEGKQTRKAQSKKTAASTRPSITSAAWSART</sequence>
<proteinExistence type="predicted"/>
<gene>
    <name evidence="2" type="ORF">PM001_LOCUS3266</name>
</gene>
<organism evidence="2 3">
    <name type="scientific">Peronospora matthiolae</name>
    <dbReference type="NCBI Taxonomy" id="2874970"/>
    <lineage>
        <taxon>Eukaryota</taxon>
        <taxon>Sar</taxon>
        <taxon>Stramenopiles</taxon>
        <taxon>Oomycota</taxon>
        <taxon>Peronosporomycetes</taxon>
        <taxon>Peronosporales</taxon>
        <taxon>Peronosporaceae</taxon>
        <taxon>Peronospora</taxon>
    </lineage>
</organism>
<protein>
    <recommendedName>
        <fullName evidence="4">GAG-pre-integrase domain-containing protein</fullName>
    </recommendedName>
</protein>
<dbReference type="AlphaFoldDB" id="A0AAV1T989"/>
<accession>A0AAV1T989</accession>
<feature type="region of interest" description="Disordered" evidence="1">
    <location>
        <begin position="85"/>
        <end position="111"/>
    </location>
</feature>
<dbReference type="EMBL" id="CAKLBY020000030">
    <property type="protein sequence ID" value="CAK7906119.1"/>
    <property type="molecule type" value="Genomic_DNA"/>
</dbReference>
<evidence type="ECO:0000313" key="3">
    <source>
        <dbReference type="Proteomes" id="UP001162060"/>
    </source>
</evidence>
<name>A0AAV1T989_9STRA</name>
<reference evidence="2" key="1">
    <citation type="submission" date="2024-01" db="EMBL/GenBank/DDBJ databases">
        <authorList>
            <person name="Webb A."/>
        </authorList>
    </citation>
    <scope>NUCLEOTIDE SEQUENCE</scope>
    <source>
        <strain evidence="2">Pm1</strain>
    </source>
</reference>
<feature type="compositionally biased region" description="Polar residues" evidence="1">
    <location>
        <begin position="92"/>
        <end position="111"/>
    </location>
</feature>
<evidence type="ECO:0000313" key="2">
    <source>
        <dbReference type="EMBL" id="CAK7906119.1"/>
    </source>
</evidence>
<dbReference type="Proteomes" id="UP001162060">
    <property type="component" value="Unassembled WGS sequence"/>
</dbReference>
<evidence type="ECO:0008006" key="4">
    <source>
        <dbReference type="Google" id="ProtNLM"/>
    </source>
</evidence>
<evidence type="ECO:0000256" key="1">
    <source>
        <dbReference type="SAM" id="MobiDB-lite"/>
    </source>
</evidence>
<comment type="caution">
    <text evidence="2">The sequence shown here is derived from an EMBL/GenBank/DDBJ whole genome shotgun (WGS) entry which is preliminary data.</text>
</comment>